<dbReference type="EMBL" id="JAUTXT010000025">
    <property type="protein sequence ID" value="KAK3673420.1"/>
    <property type="molecule type" value="Genomic_DNA"/>
</dbReference>
<feature type="transmembrane region" description="Helical" evidence="8">
    <location>
        <begin position="351"/>
        <end position="372"/>
    </location>
</feature>
<evidence type="ECO:0000256" key="6">
    <source>
        <dbReference type="ARBA" id="ARBA00023136"/>
    </source>
</evidence>
<dbReference type="PROSITE" id="PS50850">
    <property type="entry name" value="MFS"/>
    <property type="match status" value="1"/>
</dbReference>
<dbReference type="InterPro" id="IPR045263">
    <property type="entry name" value="GLUT"/>
</dbReference>
<evidence type="ECO:0000256" key="7">
    <source>
        <dbReference type="SAM" id="MobiDB-lite"/>
    </source>
</evidence>
<feature type="transmembrane region" description="Helical" evidence="8">
    <location>
        <begin position="379"/>
        <end position="399"/>
    </location>
</feature>
<feature type="transmembrane region" description="Helical" evidence="8">
    <location>
        <begin position="12"/>
        <end position="33"/>
    </location>
</feature>
<evidence type="ECO:0000256" key="4">
    <source>
        <dbReference type="ARBA" id="ARBA00022692"/>
    </source>
</evidence>
<comment type="similarity">
    <text evidence="2">Belongs to the major facilitator superfamily. Sugar transporter (TC 2.A.1.1) family.</text>
</comment>
<dbReference type="GO" id="GO:0015149">
    <property type="term" value="F:hexose transmembrane transporter activity"/>
    <property type="evidence" value="ECO:0007669"/>
    <property type="project" value="TreeGrafter"/>
</dbReference>
<feature type="transmembrane region" description="Helical" evidence="8">
    <location>
        <begin position="405"/>
        <end position="429"/>
    </location>
</feature>
<dbReference type="Gene3D" id="1.20.1250.20">
    <property type="entry name" value="MFS general substrate transporter like domains"/>
    <property type="match status" value="1"/>
</dbReference>
<dbReference type="InterPro" id="IPR036259">
    <property type="entry name" value="MFS_trans_sf"/>
</dbReference>
<dbReference type="PRINTS" id="PR00171">
    <property type="entry name" value="SUGRTRNSPORT"/>
</dbReference>
<feature type="transmembrane region" description="Helical" evidence="8">
    <location>
        <begin position="159"/>
        <end position="180"/>
    </location>
</feature>
<proteinExistence type="inferred from homology"/>
<keyword evidence="5 8" id="KW-1133">Transmembrane helix</keyword>
<keyword evidence="3" id="KW-0813">Transport</keyword>
<evidence type="ECO:0000313" key="11">
    <source>
        <dbReference type="Proteomes" id="UP001274830"/>
    </source>
</evidence>
<evidence type="ECO:0000256" key="8">
    <source>
        <dbReference type="SAM" id="Phobius"/>
    </source>
</evidence>
<dbReference type="InterPro" id="IPR003663">
    <property type="entry name" value="Sugar/inositol_transpt"/>
</dbReference>
<feature type="domain" description="Major facilitator superfamily (MFS) profile" evidence="9">
    <location>
        <begin position="17"/>
        <end position="496"/>
    </location>
</feature>
<dbReference type="AlphaFoldDB" id="A0AAE0WKL1"/>
<keyword evidence="11" id="KW-1185">Reference proteome</keyword>
<protein>
    <submittedName>
        <fullName evidence="10">Bifunctional purine biosynthesis protein PurH</fullName>
    </submittedName>
</protein>
<gene>
    <name evidence="10" type="primary">HGT20</name>
    <name evidence="10" type="ORF">LTR78_006654</name>
</gene>
<feature type="transmembrane region" description="Helical" evidence="8">
    <location>
        <begin position="130"/>
        <end position="147"/>
    </location>
</feature>
<feature type="region of interest" description="Disordered" evidence="7">
    <location>
        <begin position="257"/>
        <end position="291"/>
    </location>
</feature>
<feature type="transmembrane region" description="Helical" evidence="8">
    <location>
        <begin position="441"/>
        <end position="461"/>
    </location>
</feature>
<keyword evidence="6 8" id="KW-0472">Membrane</keyword>
<dbReference type="PANTHER" id="PTHR23503">
    <property type="entry name" value="SOLUTE CARRIER FAMILY 2"/>
    <property type="match status" value="1"/>
</dbReference>
<feature type="transmembrane region" description="Helical" evidence="8">
    <location>
        <begin position="473"/>
        <end position="492"/>
    </location>
</feature>
<evidence type="ECO:0000256" key="1">
    <source>
        <dbReference type="ARBA" id="ARBA00004141"/>
    </source>
</evidence>
<feature type="transmembrane region" description="Helical" evidence="8">
    <location>
        <begin position="102"/>
        <end position="124"/>
    </location>
</feature>
<dbReference type="GO" id="GO:0016020">
    <property type="term" value="C:membrane"/>
    <property type="evidence" value="ECO:0007669"/>
    <property type="project" value="UniProtKB-SubCell"/>
</dbReference>
<dbReference type="InterPro" id="IPR005828">
    <property type="entry name" value="MFS_sugar_transport-like"/>
</dbReference>
<evidence type="ECO:0000256" key="5">
    <source>
        <dbReference type="ARBA" id="ARBA00022989"/>
    </source>
</evidence>
<feature type="transmembrane region" description="Helical" evidence="8">
    <location>
        <begin position="186"/>
        <end position="208"/>
    </location>
</feature>
<dbReference type="PANTHER" id="PTHR23503:SF8">
    <property type="entry name" value="FACILITATED GLUCOSE TRANSPORTER PROTEIN 1"/>
    <property type="match status" value="1"/>
</dbReference>
<dbReference type="PROSITE" id="PS00217">
    <property type="entry name" value="SUGAR_TRANSPORT_2"/>
    <property type="match status" value="1"/>
</dbReference>
<comment type="subcellular location">
    <subcellularLocation>
        <location evidence="1">Membrane</location>
        <topology evidence="1">Multi-pass membrane protein</topology>
    </subcellularLocation>
</comment>
<dbReference type="InterPro" id="IPR005829">
    <property type="entry name" value="Sugar_transporter_CS"/>
</dbReference>
<keyword evidence="4 8" id="KW-0812">Transmembrane</keyword>
<feature type="transmembrane region" description="Helical" evidence="8">
    <location>
        <begin position="71"/>
        <end position="90"/>
    </location>
</feature>
<dbReference type="Proteomes" id="UP001274830">
    <property type="component" value="Unassembled WGS sequence"/>
</dbReference>
<comment type="caution">
    <text evidence="10">The sequence shown here is derived from an EMBL/GenBank/DDBJ whole genome shotgun (WGS) entry which is preliminary data.</text>
</comment>
<accession>A0AAE0WKL1</accession>
<reference evidence="10" key="1">
    <citation type="submission" date="2023-07" db="EMBL/GenBank/DDBJ databases">
        <title>Black Yeasts Isolated from many extreme environments.</title>
        <authorList>
            <person name="Coleine C."/>
            <person name="Stajich J.E."/>
            <person name="Selbmann L."/>
        </authorList>
    </citation>
    <scope>NUCLEOTIDE SEQUENCE</scope>
    <source>
        <strain evidence="10">CCFEE 5485</strain>
    </source>
</reference>
<organism evidence="10 11">
    <name type="scientific">Recurvomyces mirabilis</name>
    <dbReference type="NCBI Taxonomy" id="574656"/>
    <lineage>
        <taxon>Eukaryota</taxon>
        <taxon>Fungi</taxon>
        <taxon>Dikarya</taxon>
        <taxon>Ascomycota</taxon>
        <taxon>Pezizomycotina</taxon>
        <taxon>Dothideomycetes</taxon>
        <taxon>Dothideomycetidae</taxon>
        <taxon>Mycosphaerellales</taxon>
        <taxon>Teratosphaeriaceae</taxon>
        <taxon>Recurvomyces</taxon>
    </lineage>
</organism>
<dbReference type="SUPFAM" id="SSF103473">
    <property type="entry name" value="MFS general substrate transporter"/>
    <property type="match status" value="1"/>
</dbReference>
<evidence type="ECO:0000313" key="10">
    <source>
        <dbReference type="EMBL" id="KAK3673420.1"/>
    </source>
</evidence>
<dbReference type="Pfam" id="PF00083">
    <property type="entry name" value="Sugar_tr"/>
    <property type="match status" value="2"/>
</dbReference>
<dbReference type="InterPro" id="IPR020846">
    <property type="entry name" value="MFS_dom"/>
</dbReference>
<evidence type="ECO:0000256" key="2">
    <source>
        <dbReference type="ARBA" id="ARBA00010992"/>
    </source>
</evidence>
<feature type="compositionally biased region" description="Polar residues" evidence="7">
    <location>
        <begin position="262"/>
        <end position="273"/>
    </location>
</feature>
<dbReference type="PROSITE" id="PS00216">
    <property type="entry name" value="SUGAR_TRANSPORT_1"/>
    <property type="match status" value="1"/>
</dbReference>
<sequence length="515" mass="54465">MPDRGTYHDWTPYLFYLLLTSALGPLLFGYHLAELNEPEQVIRCALPTTTTTTTTTSSTFPQCLPMSTPQFALISSIFTLGGLLGALTSGPLTTKYGRLPTMLLSSVFAALGPALAATTLNIPMFVTGRFIAGLGAGAATVIVPIYISEIAPPNQKGFFGSTTQIMINMGILTTQLLGLFLSKGQLWRIILGVGGVIAVLQFGALYLAGQESPKWLADNGMAGRAKKALQRIRGHEADIEEEVKGWGIESVQDMEDEEETLLSGQDHMSSHPASPSGPDGAPDIHASSKPGKKAEKAAKTLGFLAVLQSPDIRPAVLAVVTIMLAQQLCGINSIVMYGVSLLSDLLAANAALLNVLVAVLNVIVTTAAAPLVDRIGRKPCLLISIGGMGTSSILLAFGIMNAIPVLSAISVLLFVASFGIGLGPVPFLLSSELVAAEAVGATQSWALAANWIATFAVAQFFPLVNERLGKGQVYFIFAGFALLFGGFTAWFVPETRGRRDADEVWGRRKDGGRED</sequence>
<evidence type="ECO:0000259" key="9">
    <source>
        <dbReference type="PROSITE" id="PS50850"/>
    </source>
</evidence>
<evidence type="ECO:0000256" key="3">
    <source>
        <dbReference type="ARBA" id="ARBA00022448"/>
    </source>
</evidence>
<name>A0AAE0WKL1_9PEZI</name>